<dbReference type="RefSeq" id="YP_007005980.1">
    <property type="nucleotide sequence ID" value="NC_019515.1"/>
</dbReference>
<dbReference type="KEGG" id="vg:14011648"/>
<reference evidence="1 2" key="1">
    <citation type="submission" date="2011-09" db="EMBL/GenBank/DDBJ databases">
        <title>Complete Genome Sequence of Bacillus cereus Bacteriophage BCD7.</title>
        <authorList>
            <person name="Lee J.-H."/>
            <person name="Shin H."/>
            <person name="Son B."/>
            <person name="Ryu S."/>
        </authorList>
    </citation>
    <scope>NUCLEOTIDE SEQUENCE [LARGE SCALE GENOMIC DNA]</scope>
</reference>
<gene>
    <name evidence="1" type="ORF">BCD7_0129</name>
</gene>
<dbReference type="Proteomes" id="UP000006298">
    <property type="component" value="Segment"/>
</dbReference>
<name>J9PUM9_9CAUD</name>
<dbReference type="GeneID" id="14011648"/>
<proteinExistence type="predicted"/>
<organism evidence="1 2">
    <name type="scientific">Bacillus phage BCD7</name>
    <dbReference type="NCBI Taxonomy" id="1136534"/>
    <lineage>
        <taxon>Viruses</taxon>
        <taxon>Duplodnaviria</taxon>
        <taxon>Heunggongvirae</taxon>
        <taxon>Uroviricota</taxon>
        <taxon>Caudoviricetes</taxon>
        <taxon>Becedseptimavirus</taxon>
        <taxon>Becedseptimavirus BCD7</taxon>
    </lineage>
</organism>
<accession>J9PUM9</accession>
<evidence type="ECO:0000313" key="1">
    <source>
        <dbReference type="EMBL" id="AEZ50576.1"/>
    </source>
</evidence>
<keyword evidence="2" id="KW-1185">Reference proteome</keyword>
<evidence type="ECO:0000313" key="2">
    <source>
        <dbReference type="Proteomes" id="UP000006298"/>
    </source>
</evidence>
<sequence length="126" mass="14454">MNTLVDAINLSDGNNHYKFAVGELVFIEKGKGTFAFVPALINRIELKGRYHDYSIIATSVSGLEQFDVPHTVVRTYQQHINYLAHMKRCNDMQLEMNKVIEGIRGNGVLSVEKVRKELWKDMKEVK</sequence>
<dbReference type="EMBL" id="JN712910">
    <property type="protein sequence ID" value="AEZ50576.1"/>
    <property type="molecule type" value="Genomic_DNA"/>
</dbReference>
<protein>
    <submittedName>
        <fullName evidence="1">Uncharacterized protein</fullName>
    </submittedName>
</protein>